<evidence type="ECO:0000313" key="3">
    <source>
        <dbReference type="RefSeq" id="XP_026117653.1"/>
    </source>
</evidence>
<feature type="region of interest" description="Disordered" evidence="1">
    <location>
        <begin position="49"/>
        <end position="178"/>
    </location>
</feature>
<dbReference type="Proteomes" id="UP000515129">
    <property type="component" value="Unplaced"/>
</dbReference>
<dbReference type="KEGG" id="caua:113096464"/>
<sequence length="178" mass="19875">MDQGQNFNRAYHWDTSDWLPSTRLPDIEEVPTYETGEVGVALESDYYLGGFDIDSDYPPPQEEEFMSQDQLPPPLPTEEYDTSPANQPVSRESTLSGDRKPRPHFHPSQYLPPHQLPLGSAGEEFSTFTSREERLSVNASSASDVSSVPCGFEDSETGGSLDSLEDTHMHPHTQQTEV</sequence>
<protein>
    <submittedName>
        <fullName evidence="3">Protocadherin Fat 3-like</fullName>
    </submittedName>
</protein>
<dbReference type="RefSeq" id="XP_026117653.1">
    <property type="nucleotide sequence ID" value="XM_026261868.1"/>
</dbReference>
<dbReference type="GeneID" id="113096464"/>
<gene>
    <name evidence="3" type="primary">LOC113096464</name>
</gene>
<evidence type="ECO:0000256" key="1">
    <source>
        <dbReference type="SAM" id="MobiDB-lite"/>
    </source>
</evidence>
<keyword evidence="2" id="KW-1185">Reference proteome</keyword>
<proteinExistence type="predicted"/>
<evidence type="ECO:0000313" key="2">
    <source>
        <dbReference type="Proteomes" id="UP000515129"/>
    </source>
</evidence>
<reference evidence="3" key="1">
    <citation type="submission" date="2025-08" db="UniProtKB">
        <authorList>
            <consortium name="RefSeq"/>
        </authorList>
    </citation>
    <scope>IDENTIFICATION</scope>
    <source>
        <strain evidence="3">Wakin</strain>
        <tissue evidence="3">Muscle</tissue>
    </source>
</reference>
<accession>A0A6P6P9E8</accession>
<dbReference type="OrthoDB" id="6252479at2759"/>
<feature type="compositionally biased region" description="Low complexity" evidence="1">
    <location>
        <begin position="136"/>
        <end position="148"/>
    </location>
</feature>
<dbReference type="AlphaFoldDB" id="A0A6P6P9E8"/>
<feature type="compositionally biased region" description="Polar residues" evidence="1">
    <location>
        <begin position="83"/>
        <end position="96"/>
    </location>
</feature>
<organism evidence="2 3">
    <name type="scientific">Carassius auratus</name>
    <name type="common">Goldfish</name>
    <dbReference type="NCBI Taxonomy" id="7957"/>
    <lineage>
        <taxon>Eukaryota</taxon>
        <taxon>Metazoa</taxon>
        <taxon>Chordata</taxon>
        <taxon>Craniata</taxon>
        <taxon>Vertebrata</taxon>
        <taxon>Euteleostomi</taxon>
        <taxon>Actinopterygii</taxon>
        <taxon>Neopterygii</taxon>
        <taxon>Teleostei</taxon>
        <taxon>Ostariophysi</taxon>
        <taxon>Cypriniformes</taxon>
        <taxon>Cyprinidae</taxon>
        <taxon>Cyprininae</taxon>
        <taxon>Carassius</taxon>
    </lineage>
</organism>
<name>A0A6P6P9E8_CARAU</name>